<sequence length="43" mass="5183">MLNLELILEVQNGIKLDPFEKTLFVFCNRHHNRIKILHFDEGF</sequence>
<dbReference type="Pfam" id="PF05717">
    <property type="entry name" value="TnpB_IS66"/>
    <property type="match status" value="1"/>
</dbReference>
<dbReference type="InterPro" id="IPR008878">
    <property type="entry name" value="Transposase_IS66_Orf2"/>
</dbReference>
<accession>A0A371J3G2</accession>
<dbReference type="OrthoDB" id="4956084at2"/>
<gene>
    <name evidence="1" type="ORF">CHL78_010050</name>
</gene>
<dbReference type="AlphaFoldDB" id="A0A371J3G2"/>
<dbReference type="RefSeq" id="WP_094368361.1">
    <property type="nucleotide sequence ID" value="NZ_NOJY02000014.1"/>
</dbReference>
<dbReference type="Proteomes" id="UP000215694">
    <property type="component" value="Unassembled WGS sequence"/>
</dbReference>
<protein>
    <recommendedName>
        <fullName evidence="3">Transposase</fullName>
    </recommendedName>
</protein>
<organism evidence="1 2">
    <name type="scientific">Romboutsia weinsteinii</name>
    <dbReference type="NCBI Taxonomy" id="2020949"/>
    <lineage>
        <taxon>Bacteria</taxon>
        <taxon>Bacillati</taxon>
        <taxon>Bacillota</taxon>
        <taxon>Clostridia</taxon>
        <taxon>Peptostreptococcales</taxon>
        <taxon>Peptostreptococcaceae</taxon>
        <taxon>Romboutsia</taxon>
    </lineage>
</organism>
<comment type="caution">
    <text evidence="1">The sequence shown here is derived from an EMBL/GenBank/DDBJ whole genome shotgun (WGS) entry which is preliminary data.</text>
</comment>
<evidence type="ECO:0000313" key="2">
    <source>
        <dbReference type="Proteomes" id="UP000215694"/>
    </source>
</evidence>
<name>A0A371J3G2_9FIRM</name>
<dbReference type="EMBL" id="NOJY02000014">
    <property type="protein sequence ID" value="RDY27319.1"/>
    <property type="molecule type" value="Genomic_DNA"/>
</dbReference>
<evidence type="ECO:0008006" key="3">
    <source>
        <dbReference type="Google" id="ProtNLM"/>
    </source>
</evidence>
<keyword evidence="2" id="KW-1185">Reference proteome</keyword>
<evidence type="ECO:0000313" key="1">
    <source>
        <dbReference type="EMBL" id="RDY27319.1"/>
    </source>
</evidence>
<proteinExistence type="predicted"/>
<reference evidence="1 2" key="1">
    <citation type="journal article" date="2017" name="Genome Announc.">
        <title>Draft Genome Sequence of Romboutsia weinsteinii sp. nov. Strain CCRI-19649(T) Isolated from Surface Water.</title>
        <authorList>
            <person name="Maheux A.F."/>
            <person name="Boudreau D.K."/>
            <person name="Berube E."/>
            <person name="Boissinot M."/>
            <person name="Cantin P."/>
            <person name="Raymond F."/>
            <person name="Corbeil J."/>
            <person name="Omar R.F."/>
            <person name="Bergeron M.G."/>
        </authorList>
    </citation>
    <scope>NUCLEOTIDE SEQUENCE [LARGE SCALE GENOMIC DNA]</scope>
    <source>
        <strain evidence="1 2">CCRI-19649</strain>
    </source>
</reference>